<dbReference type="InterPro" id="IPR009331">
    <property type="entry name" value="Oligogalacturonate-sp_porin"/>
</dbReference>
<keyword evidence="3" id="KW-0456">Lyase</keyword>
<dbReference type="InterPro" id="IPR053713">
    <property type="entry name" value="Bact_OM_Channel_sf"/>
</dbReference>
<dbReference type="GO" id="GO:0015772">
    <property type="term" value="P:oligosaccharide transport"/>
    <property type="evidence" value="ECO:0007669"/>
    <property type="project" value="TreeGrafter"/>
</dbReference>
<dbReference type="GO" id="GO:0016829">
    <property type="term" value="F:lyase activity"/>
    <property type="evidence" value="ECO:0007669"/>
    <property type="project" value="UniProtKB-KW"/>
</dbReference>
<evidence type="ECO:0000256" key="1">
    <source>
        <dbReference type="ARBA" id="ARBA00022729"/>
    </source>
</evidence>
<proteinExistence type="predicted"/>
<dbReference type="RefSeq" id="WP_039970814.1">
    <property type="nucleotide sequence ID" value="NZ_BCUP01000002.1"/>
</dbReference>
<dbReference type="Pfam" id="PF06178">
    <property type="entry name" value="KdgM"/>
    <property type="match status" value="1"/>
</dbReference>
<organism evidence="3">
    <name type="scientific">Vibrio halioticoli</name>
    <dbReference type="NCBI Taxonomy" id="71388"/>
    <lineage>
        <taxon>Bacteria</taxon>
        <taxon>Pseudomonadati</taxon>
        <taxon>Pseudomonadota</taxon>
        <taxon>Gammaproteobacteria</taxon>
        <taxon>Vibrionales</taxon>
        <taxon>Vibrionaceae</taxon>
        <taxon>Vibrio</taxon>
    </lineage>
</organism>
<sequence length="235" mass="27307">MIKKHQITLFIVATVVAVSANAASVDYRQEYKHNDKSYASRVKVGSSVGHHFFSLEAKQTGKPISDWQAADNEFVYGYNFKVNKKWRITPSMPITFGNDRVTYKPQVRVQYKFDSGLTSKLRYRHEFRNYTGDKSDKDSIDRSKITGNLDYKVGALQLGFEANYAEDFFHDNEWFGGKSAKRHNEWDYNVKIGYKETDWDWRPYIELGNVQYSNGPSVTNSNRQLRTRVGLTYSF</sequence>
<protein>
    <submittedName>
        <fullName evidence="3">Alginate lyase AlyVGIII</fullName>
    </submittedName>
</protein>
<dbReference type="EMBL" id="AF114040">
    <property type="protein sequence ID" value="AAF22513.1"/>
    <property type="molecule type" value="Genomic_DNA"/>
</dbReference>
<reference evidence="3" key="1">
    <citation type="submission" date="1998-12" db="EMBL/GenBank/DDBJ databases">
        <title>Cloning and expression of alginate lyase genes of Vibrio halioticoli.</title>
        <authorList>
            <person name="Sugimura I."/>
            <person name="Sawabe T."/>
            <person name="Ezura Y."/>
        </authorList>
    </citation>
    <scope>NUCLEOTIDE SEQUENCE</scope>
    <source>
        <strain evidence="3">IAM14596T</strain>
    </source>
</reference>
<name>Q9RGQ2_9VIBR</name>
<dbReference type="GO" id="GO:0009279">
    <property type="term" value="C:cell outer membrane"/>
    <property type="evidence" value="ECO:0007669"/>
    <property type="project" value="TreeGrafter"/>
</dbReference>
<evidence type="ECO:0000256" key="2">
    <source>
        <dbReference type="SAM" id="SignalP"/>
    </source>
</evidence>
<accession>Q9RGQ2</accession>
<dbReference type="AlphaFoldDB" id="Q9RGQ2"/>
<feature type="signal peptide" evidence="2">
    <location>
        <begin position="1"/>
        <end position="22"/>
    </location>
</feature>
<evidence type="ECO:0000313" key="3">
    <source>
        <dbReference type="EMBL" id="AAF22513.1"/>
    </source>
</evidence>
<feature type="chain" id="PRO_5004331464" evidence="2">
    <location>
        <begin position="23"/>
        <end position="235"/>
    </location>
</feature>
<dbReference type="GO" id="GO:0015288">
    <property type="term" value="F:porin activity"/>
    <property type="evidence" value="ECO:0007669"/>
    <property type="project" value="TreeGrafter"/>
</dbReference>
<dbReference type="PANTHER" id="PTHR38105:SF5">
    <property type="entry name" value="OUTER MEMBRANE PROTEIN"/>
    <property type="match status" value="1"/>
</dbReference>
<dbReference type="Gene3D" id="2.40.160.40">
    <property type="entry name" value="monomeric porin ompg"/>
    <property type="match status" value="1"/>
</dbReference>
<keyword evidence="1 2" id="KW-0732">Signal</keyword>
<dbReference type="PANTHER" id="PTHR38105">
    <property type="entry name" value="OUTER MEMBRANE PROTEIN-RELATED-RELATED"/>
    <property type="match status" value="1"/>
</dbReference>